<comment type="caution">
    <text evidence="2">The sequence shown here is derived from an EMBL/GenBank/DDBJ whole genome shotgun (WGS) entry which is preliminary data.</text>
</comment>
<evidence type="ECO:0000256" key="1">
    <source>
        <dbReference type="SAM" id="MobiDB-lite"/>
    </source>
</evidence>
<feature type="region of interest" description="Disordered" evidence="1">
    <location>
        <begin position="29"/>
        <end position="49"/>
    </location>
</feature>
<protein>
    <submittedName>
        <fullName evidence="2">Uncharacterized protein</fullName>
    </submittedName>
</protein>
<proteinExistence type="predicted"/>
<gene>
    <name evidence="2" type="ORF">Nepgr_029503</name>
</gene>
<accession>A0AAD3Y4W7</accession>
<keyword evidence="3" id="KW-1185">Reference proteome</keyword>
<name>A0AAD3Y4W7_NEPGR</name>
<feature type="compositionally biased region" description="Basic and acidic residues" evidence="1">
    <location>
        <begin position="31"/>
        <end position="40"/>
    </location>
</feature>
<sequence>MKQQPAYNTPTLDEYEIYFSSLLSSPWKQARKPEQRRNQESHQPGYGDRLVVLNYGGEKGWEEDVNAEATEFIEQNHKNFELKKWMSMRIE</sequence>
<evidence type="ECO:0000313" key="2">
    <source>
        <dbReference type="EMBL" id="GMH27660.1"/>
    </source>
</evidence>
<dbReference type="EMBL" id="BSYO01000033">
    <property type="protein sequence ID" value="GMH27660.1"/>
    <property type="molecule type" value="Genomic_DNA"/>
</dbReference>
<dbReference type="AlphaFoldDB" id="A0AAD3Y4W7"/>
<evidence type="ECO:0000313" key="3">
    <source>
        <dbReference type="Proteomes" id="UP001279734"/>
    </source>
</evidence>
<dbReference type="Proteomes" id="UP001279734">
    <property type="component" value="Unassembled WGS sequence"/>
</dbReference>
<organism evidence="2 3">
    <name type="scientific">Nepenthes gracilis</name>
    <name type="common">Slender pitcher plant</name>
    <dbReference type="NCBI Taxonomy" id="150966"/>
    <lineage>
        <taxon>Eukaryota</taxon>
        <taxon>Viridiplantae</taxon>
        <taxon>Streptophyta</taxon>
        <taxon>Embryophyta</taxon>
        <taxon>Tracheophyta</taxon>
        <taxon>Spermatophyta</taxon>
        <taxon>Magnoliopsida</taxon>
        <taxon>eudicotyledons</taxon>
        <taxon>Gunneridae</taxon>
        <taxon>Pentapetalae</taxon>
        <taxon>Caryophyllales</taxon>
        <taxon>Nepenthaceae</taxon>
        <taxon>Nepenthes</taxon>
    </lineage>
</organism>
<reference evidence="2" key="1">
    <citation type="submission" date="2023-05" db="EMBL/GenBank/DDBJ databases">
        <title>Nepenthes gracilis genome sequencing.</title>
        <authorList>
            <person name="Fukushima K."/>
        </authorList>
    </citation>
    <scope>NUCLEOTIDE SEQUENCE</scope>
    <source>
        <strain evidence="2">SING2019-196</strain>
    </source>
</reference>